<dbReference type="PANTHER" id="PTHR33164:SF57">
    <property type="entry name" value="MARR-FAMILY TRANSCRIPTIONAL REGULATOR"/>
    <property type="match status" value="1"/>
</dbReference>
<feature type="domain" description="HTH marR-type" evidence="2">
    <location>
        <begin position="1"/>
        <end position="136"/>
    </location>
</feature>
<accession>A0A3S0KRW8</accession>
<evidence type="ECO:0000256" key="1">
    <source>
        <dbReference type="ARBA" id="ARBA00023125"/>
    </source>
</evidence>
<comment type="caution">
    <text evidence="3">The sequence shown here is derived from an EMBL/GenBank/DDBJ whole genome shotgun (WGS) entry which is preliminary data.</text>
</comment>
<dbReference type="SMART" id="SM00347">
    <property type="entry name" value="HTH_MARR"/>
    <property type="match status" value="1"/>
</dbReference>
<dbReference type="OrthoDB" id="5419426at2"/>
<dbReference type="PROSITE" id="PS50995">
    <property type="entry name" value="HTH_MARR_2"/>
    <property type="match status" value="1"/>
</dbReference>
<keyword evidence="1" id="KW-0238">DNA-binding</keyword>
<reference evidence="3 4" key="1">
    <citation type="submission" date="2018-12" db="EMBL/GenBank/DDBJ databases">
        <title>Bacillus yapensis draft genome sequence.</title>
        <authorList>
            <person name="Yu L."/>
            <person name="Xu X."/>
            <person name="Tang X."/>
        </authorList>
    </citation>
    <scope>NUCLEOTIDE SEQUENCE [LARGE SCALE GENOMIC DNA]</scope>
    <source>
        <strain evidence="3 4">XXST-01</strain>
    </source>
</reference>
<organism evidence="3 4">
    <name type="scientific">Bacillus yapensis</name>
    <dbReference type="NCBI Taxonomy" id="2492960"/>
    <lineage>
        <taxon>Bacteria</taxon>
        <taxon>Bacillati</taxon>
        <taxon>Bacillota</taxon>
        <taxon>Bacilli</taxon>
        <taxon>Bacillales</taxon>
        <taxon>Bacillaceae</taxon>
        <taxon>Bacillus</taxon>
    </lineage>
</organism>
<dbReference type="InterPro" id="IPR039422">
    <property type="entry name" value="MarR/SlyA-like"/>
</dbReference>
<dbReference type="GO" id="GO:0006950">
    <property type="term" value="P:response to stress"/>
    <property type="evidence" value="ECO:0007669"/>
    <property type="project" value="TreeGrafter"/>
</dbReference>
<evidence type="ECO:0000313" key="4">
    <source>
        <dbReference type="Proteomes" id="UP000271374"/>
    </source>
</evidence>
<proteinExistence type="predicted"/>
<sequence length="148" mass="17431">MDKKIEKIKRFNRFYLNVVGLYAQYTEGSPYSISEAMILYEIDQRKECTATDLSEFFNFDKGYVSRMIHRLSKRKLIERVSDPHDKRKKYLHITDDGKKVLKELSDNASNDVRRMIEKIDLSKVDSLIQSMEEIEKILSENQGGKNDE</sequence>
<protein>
    <submittedName>
        <fullName evidence="3">MarR family transcriptional regulator</fullName>
    </submittedName>
</protein>
<dbReference type="EMBL" id="RXNT01000001">
    <property type="protein sequence ID" value="RTR36389.1"/>
    <property type="molecule type" value="Genomic_DNA"/>
</dbReference>
<evidence type="ECO:0000313" key="3">
    <source>
        <dbReference type="EMBL" id="RTR36389.1"/>
    </source>
</evidence>
<dbReference type="AlphaFoldDB" id="A0A3S0KRW8"/>
<dbReference type="Gene3D" id="1.10.10.10">
    <property type="entry name" value="Winged helix-like DNA-binding domain superfamily/Winged helix DNA-binding domain"/>
    <property type="match status" value="1"/>
</dbReference>
<keyword evidence="4" id="KW-1185">Reference proteome</keyword>
<dbReference type="Proteomes" id="UP000271374">
    <property type="component" value="Unassembled WGS sequence"/>
</dbReference>
<dbReference type="Pfam" id="PF01047">
    <property type="entry name" value="MarR"/>
    <property type="match status" value="1"/>
</dbReference>
<gene>
    <name evidence="3" type="ORF">EKG37_02195</name>
</gene>
<dbReference type="PANTHER" id="PTHR33164">
    <property type="entry name" value="TRANSCRIPTIONAL REGULATOR, MARR FAMILY"/>
    <property type="match status" value="1"/>
</dbReference>
<dbReference type="InterPro" id="IPR000835">
    <property type="entry name" value="HTH_MarR-typ"/>
</dbReference>
<evidence type="ECO:0000259" key="2">
    <source>
        <dbReference type="PROSITE" id="PS50995"/>
    </source>
</evidence>
<dbReference type="GO" id="GO:0003677">
    <property type="term" value="F:DNA binding"/>
    <property type="evidence" value="ECO:0007669"/>
    <property type="project" value="UniProtKB-KW"/>
</dbReference>
<dbReference type="InterPro" id="IPR036388">
    <property type="entry name" value="WH-like_DNA-bd_sf"/>
</dbReference>
<name>A0A3S0KRW8_9BACI</name>
<dbReference type="SUPFAM" id="SSF46785">
    <property type="entry name" value="Winged helix' DNA-binding domain"/>
    <property type="match status" value="1"/>
</dbReference>
<dbReference type="GO" id="GO:0003700">
    <property type="term" value="F:DNA-binding transcription factor activity"/>
    <property type="evidence" value="ECO:0007669"/>
    <property type="project" value="InterPro"/>
</dbReference>
<dbReference type="RefSeq" id="WP_126405688.1">
    <property type="nucleotide sequence ID" value="NZ_RXNT01000001.1"/>
</dbReference>
<dbReference type="InterPro" id="IPR036390">
    <property type="entry name" value="WH_DNA-bd_sf"/>
</dbReference>